<proteinExistence type="predicted"/>
<evidence type="ECO:0000256" key="1">
    <source>
        <dbReference type="SAM" id="Phobius"/>
    </source>
</evidence>
<sequence length="404" mass="47386">MNYKKRYIYVLSIVSILLIGAFCFHRFKYEKKLVNRKSLDGATVRRNVKINVVETKTYHLDSATSPYTLNYFQLYNHGKRQLLTFLNKEANTIYFYDFCSQKIDSIIHLADLGYRSKRVSGYKIISFDTLLLYCSYPSEMTLHNATGNPILKKSFKKDYSVSPWEITYPVASTRTPIIYCKPEKMFLFGGHFLNEFVNEEIASRVTSFTSLNMDNGLVSHFINYPDFYNKNVWGGGTMRQFFFDYNDSTQHLVVSFMADHAIRIYDLSGKESICKEASSYYFDEIVSMEYDRIYSDLIADNEIYTHYLKNPTYGMILYDKYRKLYYRVAELPLKGPFDRRLFSNRKTEALIILDEKFNKLGELLLPERAYDLNNMVVTEKGLGLKFNDRSDDKLVFHIVTFEGV</sequence>
<evidence type="ECO:0000313" key="2">
    <source>
        <dbReference type="EMBL" id="MBT1699138.1"/>
    </source>
</evidence>
<dbReference type="EMBL" id="JAHESF010000021">
    <property type="protein sequence ID" value="MBT1699138.1"/>
    <property type="molecule type" value="Genomic_DNA"/>
</dbReference>
<evidence type="ECO:0000313" key="3">
    <source>
        <dbReference type="Proteomes" id="UP001319200"/>
    </source>
</evidence>
<organism evidence="2 3">
    <name type="scientific">Chryseosolibacter histidini</name>
    <dbReference type="NCBI Taxonomy" id="2782349"/>
    <lineage>
        <taxon>Bacteria</taxon>
        <taxon>Pseudomonadati</taxon>
        <taxon>Bacteroidota</taxon>
        <taxon>Cytophagia</taxon>
        <taxon>Cytophagales</taxon>
        <taxon>Chryseotaleaceae</taxon>
        <taxon>Chryseosolibacter</taxon>
    </lineage>
</organism>
<accession>A0AAP2DMM9</accession>
<name>A0AAP2DMM9_9BACT</name>
<keyword evidence="3" id="KW-1185">Reference proteome</keyword>
<dbReference type="RefSeq" id="WP_254166692.1">
    <property type="nucleotide sequence ID" value="NZ_JAHESF010000021.1"/>
</dbReference>
<dbReference type="Proteomes" id="UP001319200">
    <property type="component" value="Unassembled WGS sequence"/>
</dbReference>
<gene>
    <name evidence="2" type="ORF">KK083_19740</name>
</gene>
<keyword evidence="1" id="KW-0472">Membrane</keyword>
<reference evidence="2 3" key="1">
    <citation type="submission" date="2021-05" db="EMBL/GenBank/DDBJ databases">
        <title>A Polyphasic approach of four new species of the genus Ohtaekwangia: Ohtaekwangia histidinii sp. nov., Ohtaekwangia cretensis sp. nov., Ohtaekwangia indiensis sp. nov., Ohtaekwangia reichenbachii sp. nov. from diverse environment.</title>
        <authorList>
            <person name="Octaviana S."/>
        </authorList>
    </citation>
    <scope>NUCLEOTIDE SEQUENCE [LARGE SCALE GENOMIC DNA]</scope>
    <source>
        <strain evidence="2 3">PWU4</strain>
    </source>
</reference>
<dbReference type="InterPro" id="IPR025316">
    <property type="entry name" value="DUF4221"/>
</dbReference>
<keyword evidence="1" id="KW-1133">Transmembrane helix</keyword>
<protein>
    <submittedName>
        <fullName evidence="2">DUF4221 family protein</fullName>
    </submittedName>
</protein>
<dbReference type="Pfam" id="PF13970">
    <property type="entry name" value="DUF4221"/>
    <property type="match status" value="1"/>
</dbReference>
<dbReference type="AlphaFoldDB" id="A0AAP2DMM9"/>
<keyword evidence="1" id="KW-0812">Transmembrane</keyword>
<comment type="caution">
    <text evidence="2">The sequence shown here is derived from an EMBL/GenBank/DDBJ whole genome shotgun (WGS) entry which is preliminary data.</text>
</comment>
<feature type="transmembrane region" description="Helical" evidence="1">
    <location>
        <begin position="6"/>
        <end position="27"/>
    </location>
</feature>